<keyword evidence="2" id="KW-1185">Reference proteome</keyword>
<dbReference type="EMBL" id="LVJI01000001">
    <property type="protein sequence ID" value="OAB48491.1"/>
    <property type="molecule type" value="Genomic_DNA"/>
</dbReference>
<accession>A0A168R258</accession>
<sequence>MTIGFPKSPKSTRVKLTQKQMGEISLAVDTELKERSHGLCEMCEKALATERAHLTGRPHLKHKTTVTDLIHLCSKCHDWLDETPEGIRSRNFIVTVISKVLQKS</sequence>
<protein>
    <recommendedName>
        <fullName evidence="3">HNH domain-containing protein</fullName>
    </recommendedName>
</protein>
<dbReference type="Proteomes" id="UP000077355">
    <property type="component" value="Unassembled WGS sequence"/>
</dbReference>
<organism evidence="1 2">
    <name type="scientific">Paenibacillus antarcticus</name>
    <dbReference type="NCBI Taxonomy" id="253703"/>
    <lineage>
        <taxon>Bacteria</taxon>
        <taxon>Bacillati</taxon>
        <taxon>Bacillota</taxon>
        <taxon>Bacilli</taxon>
        <taxon>Bacillales</taxon>
        <taxon>Paenibacillaceae</taxon>
        <taxon>Paenibacillus</taxon>
    </lineage>
</organism>
<proteinExistence type="predicted"/>
<name>A0A168R258_9BACL</name>
<evidence type="ECO:0000313" key="1">
    <source>
        <dbReference type="EMBL" id="OAB48491.1"/>
    </source>
</evidence>
<comment type="caution">
    <text evidence="1">The sequence shown here is derived from an EMBL/GenBank/DDBJ whole genome shotgun (WGS) entry which is preliminary data.</text>
</comment>
<dbReference type="RefSeq" id="WP_068646134.1">
    <property type="nucleotide sequence ID" value="NZ_CP043611.1"/>
</dbReference>
<evidence type="ECO:0000313" key="2">
    <source>
        <dbReference type="Proteomes" id="UP000077355"/>
    </source>
</evidence>
<evidence type="ECO:0008006" key="3">
    <source>
        <dbReference type="Google" id="ProtNLM"/>
    </source>
</evidence>
<dbReference type="AlphaFoldDB" id="A0A168R258"/>
<dbReference type="OrthoDB" id="2628547at2"/>
<gene>
    <name evidence="1" type="ORF">PBAT_02335</name>
</gene>
<reference evidence="1 2" key="1">
    <citation type="submission" date="2016-03" db="EMBL/GenBank/DDBJ databases">
        <title>Draft genome sequence of Paenibacillus antarcticus CECT 5836.</title>
        <authorList>
            <person name="Shin S.-K."/>
            <person name="Yi H."/>
        </authorList>
    </citation>
    <scope>NUCLEOTIDE SEQUENCE [LARGE SCALE GENOMIC DNA]</scope>
    <source>
        <strain evidence="1 2">CECT 5836</strain>
    </source>
</reference>